<dbReference type="InterPro" id="IPR012422">
    <property type="entry name" value="Cyt_c_oxidase_su4_bac-aa3"/>
</dbReference>
<proteinExistence type="predicted"/>
<evidence type="ECO:0000313" key="4">
    <source>
        <dbReference type="Proteomes" id="UP000663923"/>
    </source>
</evidence>
<accession>A0ABX7T7V3</accession>
<reference evidence="3 4" key="1">
    <citation type="submission" date="2021-03" db="EMBL/GenBank/DDBJ databases">
        <title>Complete genome of Parasphingorhabdus_sp.JHSY0214.</title>
        <authorList>
            <person name="Yoo J.H."/>
            <person name="Bae J.W."/>
        </authorList>
    </citation>
    <scope>NUCLEOTIDE SEQUENCE [LARGE SCALE GENOMIC DNA]</scope>
    <source>
        <strain evidence="3 4">JHSY0214</strain>
    </source>
</reference>
<dbReference type="Pfam" id="PF07835">
    <property type="entry name" value="COX4_pro_2"/>
    <property type="match status" value="1"/>
</dbReference>
<organism evidence="3 4">
    <name type="scientific">Parasphingorhabdus cellanae</name>
    <dbReference type="NCBI Taxonomy" id="2806553"/>
    <lineage>
        <taxon>Bacteria</taxon>
        <taxon>Pseudomonadati</taxon>
        <taxon>Pseudomonadota</taxon>
        <taxon>Alphaproteobacteria</taxon>
        <taxon>Sphingomonadales</taxon>
        <taxon>Sphingomonadaceae</taxon>
        <taxon>Parasphingorhabdus</taxon>
    </lineage>
</organism>
<evidence type="ECO:0000313" key="3">
    <source>
        <dbReference type="EMBL" id="QTD57586.1"/>
    </source>
</evidence>
<dbReference type="Proteomes" id="UP000663923">
    <property type="component" value="Chromosome"/>
</dbReference>
<feature type="domain" description="Cytochrome c oxidase subunit IV bacterial aa3 type" evidence="2">
    <location>
        <begin position="5"/>
        <end position="38"/>
    </location>
</feature>
<protein>
    <submittedName>
        <fullName evidence="3">Aa3-type cytochrome c oxidase subunit IV</fullName>
    </submittedName>
</protein>
<keyword evidence="1" id="KW-1133">Transmembrane helix</keyword>
<keyword evidence="1" id="KW-0812">Transmembrane</keyword>
<dbReference type="SUPFAM" id="SSF81469">
    <property type="entry name" value="Bacterial aa3 type cytochrome c oxidase subunit IV"/>
    <property type="match status" value="1"/>
</dbReference>
<evidence type="ECO:0000256" key="1">
    <source>
        <dbReference type="SAM" id="Phobius"/>
    </source>
</evidence>
<evidence type="ECO:0000259" key="2">
    <source>
        <dbReference type="Pfam" id="PF07835"/>
    </source>
</evidence>
<dbReference type="EMBL" id="CP071794">
    <property type="protein sequence ID" value="QTD57586.1"/>
    <property type="molecule type" value="Genomic_DNA"/>
</dbReference>
<keyword evidence="1" id="KW-0472">Membrane</keyword>
<dbReference type="Gene3D" id="1.20.5.160">
    <property type="entry name" value="Bacterial aa3 type cytochrome c oxidase subunit IV"/>
    <property type="match status" value="1"/>
</dbReference>
<sequence length="41" mass="4568">MASDNNMKSAEETYERFLGWLKIGSIITALVTILVIILLVT</sequence>
<name>A0ABX7T7V3_9SPHN</name>
<keyword evidence="4" id="KW-1185">Reference proteome</keyword>
<dbReference type="RefSeq" id="WP_207990178.1">
    <property type="nucleotide sequence ID" value="NZ_CP071794.1"/>
</dbReference>
<feature type="transmembrane region" description="Helical" evidence="1">
    <location>
        <begin position="20"/>
        <end position="40"/>
    </location>
</feature>
<gene>
    <name evidence="3" type="ORF">J4G78_08740</name>
</gene>
<dbReference type="InterPro" id="IPR036596">
    <property type="entry name" value="Cyt-C_aa3_sf"/>
</dbReference>